<sequence>MCATASRSASGSHGFTLLEVLITIALIALLTSVLVVGTNRLLRSRPLSADELFWAAAAATRKDALLNNRDVRLTLDAKSNSFVALSADGLETRYPFVVKETAELDFLAPKALGLSSSVLLGGQLVETATIPFVMFYGDGTCSPFRVQLKTRLGARVLEIDPWTCAPILAAQAL</sequence>
<comment type="caution">
    <text evidence="2">The sequence shown here is derived from an EMBL/GenBank/DDBJ whole genome shotgun (WGS) entry which is preliminary data.</text>
</comment>
<evidence type="ECO:0000313" key="2">
    <source>
        <dbReference type="EMBL" id="TSJ76869.1"/>
    </source>
</evidence>
<dbReference type="InterPro" id="IPR045584">
    <property type="entry name" value="Pilin-like"/>
</dbReference>
<dbReference type="AlphaFoldDB" id="A0A556QJR1"/>
<dbReference type="PROSITE" id="PS00409">
    <property type="entry name" value="PROKAR_NTER_METHYL"/>
    <property type="match status" value="1"/>
</dbReference>
<dbReference type="OrthoDB" id="197638at2"/>
<keyword evidence="1" id="KW-1133">Transmembrane helix</keyword>
<proteinExistence type="predicted"/>
<protein>
    <submittedName>
        <fullName evidence="2">Prepilin-type N-terminal cleavage/methylation domain-containing protein</fullName>
    </submittedName>
</protein>
<dbReference type="Proteomes" id="UP000315648">
    <property type="component" value="Unassembled WGS sequence"/>
</dbReference>
<dbReference type="NCBIfam" id="TIGR02532">
    <property type="entry name" value="IV_pilin_GFxxxE"/>
    <property type="match status" value="1"/>
</dbReference>
<evidence type="ECO:0000256" key="1">
    <source>
        <dbReference type="SAM" id="Phobius"/>
    </source>
</evidence>
<evidence type="ECO:0000313" key="3">
    <source>
        <dbReference type="Proteomes" id="UP000315648"/>
    </source>
</evidence>
<dbReference type="RefSeq" id="WP_144230689.1">
    <property type="nucleotide sequence ID" value="NZ_CBCRVV010000017.1"/>
</dbReference>
<dbReference type="SUPFAM" id="SSF54523">
    <property type="entry name" value="Pili subunits"/>
    <property type="match status" value="1"/>
</dbReference>
<feature type="transmembrane region" description="Helical" evidence="1">
    <location>
        <begin position="15"/>
        <end position="36"/>
    </location>
</feature>
<dbReference type="EMBL" id="VMBG01000002">
    <property type="protein sequence ID" value="TSJ76869.1"/>
    <property type="molecule type" value="Genomic_DNA"/>
</dbReference>
<reference evidence="2 3" key="1">
    <citation type="submission" date="2019-07" db="EMBL/GenBank/DDBJ databases">
        <title>Description of 53C-WASEF.</title>
        <authorList>
            <person name="Pitt A."/>
            <person name="Hahn M.W."/>
        </authorList>
    </citation>
    <scope>NUCLEOTIDE SEQUENCE [LARGE SCALE GENOMIC DNA]</scope>
    <source>
        <strain evidence="2 3">53C-WASEF</strain>
    </source>
</reference>
<organism evidence="2 3">
    <name type="scientific">Rariglobus hedericola</name>
    <dbReference type="NCBI Taxonomy" id="2597822"/>
    <lineage>
        <taxon>Bacteria</taxon>
        <taxon>Pseudomonadati</taxon>
        <taxon>Verrucomicrobiota</taxon>
        <taxon>Opitutia</taxon>
        <taxon>Opitutales</taxon>
        <taxon>Opitutaceae</taxon>
        <taxon>Rariglobus</taxon>
    </lineage>
</organism>
<keyword evidence="1" id="KW-0812">Transmembrane</keyword>
<dbReference type="InterPro" id="IPR012902">
    <property type="entry name" value="N_methyl_site"/>
</dbReference>
<dbReference type="Pfam" id="PF07963">
    <property type="entry name" value="N_methyl"/>
    <property type="match status" value="1"/>
</dbReference>
<keyword evidence="1" id="KW-0472">Membrane</keyword>
<accession>A0A556QJR1</accession>
<keyword evidence="3" id="KW-1185">Reference proteome</keyword>
<name>A0A556QJR1_9BACT</name>
<gene>
    <name evidence="2" type="ORF">FPL22_12180</name>
</gene>